<accession>A0AA48KZ04</accession>
<name>A0AA48KZ04_9FIRM</name>
<organism evidence="1">
    <name type="scientific">Candidatus Paraimprobicoccus trichonymphae</name>
    <dbReference type="NCBI Taxonomy" id="3033793"/>
    <lineage>
        <taxon>Bacteria</taxon>
        <taxon>Bacillati</taxon>
        <taxon>Bacillota</taxon>
        <taxon>Clostridia</taxon>
        <taxon>Candidatus Paraimprobicoccus</taxon>
    </lineage>
</organism>
<protein>
    <submittedName>
        <fullName evidence="1">Uncharacterized protein</fullName>
    </submittedName>
</protein>
<dbReference type="Proteomes" id="UP001335720">
    <property type="component" value="Chromosome"/>
</dbReference>
<dbReference type="AlphaFoldDB" id="A0AA48KZ04"/>
<dbReference type="EMBL" id="AP027925">
    <property type="protein sequence ID" value="BED92412.1"/>
    <property type="molecule type" value="Genomic_DNA"/>
</dbReference>
<evidence type="ECO:0000313" key="1">
    <source>
        <dbReference type="EMBL" id="BED92412.1"/>
    </source>
</evidence>
<proteinExistence type="predicted"/>
<gene>
    <name evidence="1" type="ORF">RsTaC01_0123</name>
</gene>
<dbReference type="KEGG" id="ptrh:RsTaC01_0123"/>
<sequence>MPGVEYKINKKEKKYHIKCNEWFTTIRNIFFIDQDYKTKCVQPMSKILALYKFEHSILDGNTGTGILNVGIRDLPKKILLQKKRENSAKIINDEKNAIKDIADDLEEIKINAKKENVYITVTEFVENYKIFNDLDIKIRGKLIINGKPIPEIVKLLESDIKTKSDFEKLIVKVNSTKLFFEDAVRYCEPILDNDKTFNPNYPVHIEQMRDFLNFLNKLHSKVIFNYSITNAEPQEMVEFESWFNEIEQIFLDAVNSETGNLNTAEIFETNAVHPMAKLRGLAEFYKRFMVKNNIIVRIDSKSLEKKIIQDIEKKITKEFSAPIYNLVTAALDRIRNSSKKDLAYTKVSQFIENYNKFKILDKKINDMLMTKSGLPNQKMKVILKEEILKFNTLIMKVNMTKNFFKDSIEYVTPLRENFSPNYITVIKRMQDLLNFLKGLTKL</sequence>
<reference evidence="1" key="1">
    <citation type="journal article" date="2023" name="ISME J.">
        <title>Emergence of putative energy parasites within Clostridia revealed by genome analysis of a novel endosymbiotic clade.</title>
        <authorList>
            <person name="Takahashi K."/>
            <person name="Kuwahara H."/>
            <person name="Horikawa Y."/>
            <person name="Izawa K."/>
            <person name="Kato D."/>
            <person name="Inagaki T."/>
            <person name="Yuki M."/>
            <person name="Ohkuma M."/>
            <person name="Hongoh Y."/>
        </authorList>
    </citation>
    <scope>NUCLEOTIDE SEQUENCE</scope>
    <source>
        <strain evidence="1">RsTa-C01</strain>
    </source>
</reference>